<name>A0ACC0L3Y8_RHOML</name>
<comment type="caution">
    <text evidence="1">The sequence shown here is derived from an EMBL/GenBank/DDBJ whole genome shotgun (WGS) entry which is preliminary data.</text>
</comment>
<dbReference type="Proteomes" id="UP001062846">
    <property type="component" value="Chromosome 13"/>
</dbReference>
<protein>
    <submittedName>
        <fullName evidence="1">Uncharacterized protein</fullName>
    </submittedName>
</protein>
<organism evidence="1 2">
    <name type="scientific">Rhododendron molle</name>
    <name type="common">Chinese azalea</name>
    <name type="synonym">Azalea mollis</name>
    <dbReference type="NCBI Taxonomy" id="49168"/>
    <lineage>
        <taxon>Eukaryota</taxon>
        <taxon>Viridiplantae</taxon>
        <taxon>Streptophyta</taxon>
        <taxon>Embryophyta</taxon>
        <taxon>Tracheophyta</taxon>
        <taxon>Spermatophyta</taxon>
        <taxon>Magnoliopsida</taxon>
        <taxon>eudicotyledons</taxon>
        <taxon>Gunneridae</taxon>
        <taxon>Pentapetalae</taxon>
        <taxon>asterids</taxon>
        <taxon>Ericales</taxon>
        <taxon>Ericaceae</taxon>
        <taxon>Ericoideae</taxon>
        <taxon>Rhodoreae</taxon>
        <taxon>Rhododendron</taxon>
    </lineage>
</organism>
<proteinExistence type="predicted"/>
<sequence length="175" mass="20195">MGSNPQLTLHVKPSGHGWLYRSAVAVMHRVVFMMTLQVSFGMESDQVAQFRSLGGRSVLITFQNQEVSDSLIEGQWMKLWFDKVKPWEGEPASLERFVWLSRKGLPLNAWNVQTFKLVVELWGCFIMMDESTLKDLYFAEGKVLIATQEKCSIDSWIRIELAGVFYDVKVRFRPL</sequence>
<gene>
    <name evidence="1" type="ORF">RHMOL_Rhmol13G0073500</name>
</gene>
<reference evidence="1" key="1">
    <citation type="submission" date="2022-02" db="EMBL/GenBank/DDBJ databases">
        <title>Plant Genome Project.</title>
        <authorList>
            <person name="Zhang R.-G."/>
        </authorList>
    </citation>
    <scope>NUCLEOTIDE SEQUENCE</scope>
    <source>
        <strain evidence="1">AT1</strain>
    </source>
</reference>
<accession>A0ACC0L3Y8</accession>
<keyword evidence="2" id="KW-1185">Reference proteome</keyword>
<evidence type="ECO:0000313" key="1">
    <source>
        <dbReference type="EMBL" id="KAI8523436.1"/>
    </source>
</evidence>
<evidence type="ECO:0000313" key="2">
    <source>
        <dbReference type="Proteomes" id="UP001062846"/>
    </source>
</evidence>
<dbReference type="EMBL" id="CM046400">
    <property type="protein sequence ID" value="KAI8523436.1"/>
    <property type="molecule type" value="Genomic_DNA"/>
</dbReference>